<dbReference type="OrthoDB" id="1550456at2"/>
<dbReference type="SUPFAM" id="SSF160419">
    <property type="entry name" value="YdfO-like"/>
    <property type="match status" value="1"/>
</dbReference>
<keyword evidence="2" id="KW-1185">Reference proteome</keyword>
<dbReference type="InterPro" id="IPR036696">
    <property type="entry name" value="YdfO-like_sf"/>
</dbReference>
<sequence>MKFTIEEIKAEHQKVKSGADFPKYIQAIKNRGVSHYTVYVSDGNTEYFDQENRSDSTGSKYDVLTISENVNLENFKSRLKLHQQGGTDYLTFCKDCAENGVEGWKMDLNTMTCTYFDKAENNILVEQIPSV</sequence>
<dbReference type="RefSeq" id="WP_072410962.1">
    <property type="nucleotide sequence ID" value="NZ_FPKW01000011.1"/>
</dbReference>
<dbReference type="Gene3D" id="3.30.1810.10">
    <property type="entry name" value="YdfO-like"/>
    <property type="match status" value="1"/>
</dbReference>
<name>A0A1K2IT76_9FLAO</name>
<dbReference type="STRING" id="1612149.SAMN05216324_111118"/>
<accession>A0A1K2IT76</accession>
<evidence type="ECO:0000313" key="1">
    <source>
        <dbReference type="EMBL" id="SFZ95660.1"/>
    </source>
</evidence>
<dbReference type="AlphaFoldDB" id="A0A1K2IT76"/>
<dbReference type="EMBL" id="FPKW01000011">
    <property type="protein sequence ID" value="SFZ95660.1"/>
    <property type="molecule type" value="Genomic_DNA"/>
</dbReference>
<dbReference type="InterPro" id="IPR009833">
    <property type="entry name" value="DUF1398"/>
</dbReference>
<gene>
    <name evidence="1" type="ORF">SAMN05216324_111118</name>
</gene>
<evidence type="ECO:0000313" key="2">
    <source>
        <dbReference type="Proteomes" id="UP000182034"/>
    </source>
</evidence>
<protein>
    <submittedName>
        <fullName evidence="1">Uncharacterized conserved protein YbcV, DUF1398 family</fullName>
    </submittedName>
</protein>
<organism evidence="1 2">
    <name type="scientific">Chryseobacterium limigenitum</name>
    <dbReference type="NCBI Taxonomy" id="1612149"/>
    <lineage>
        <taxon>Bacteria</taxon>
        <taxon>Pseudomonadati</taxon>
        <taxon>Bacteroidota</taxon>
        <taxon>Flavobacteriia</taxon>
        <taxon>Flavobacteriales</taxon>
        <taxon>Weeksellaceae</taxon>
        <taxon>Chryseobacterium group</taxon>
        <taxon>Chryseobacterium</taxon>
    </lineage>
</organism>
<dbReference type="Proteomes" id="UP000182034">
    <property type="component" value="Unassembled WGS sequence"/>
</dbReference>
<reference evidence="2" key="1">
    <citation type="submission" date="2016-10" db="EMBL/GenBank/DDBJ databases">
        <authorList>
            <person name="Varghese N."/>
            <person name="Submissions S."/>
        </authorList>
    </citation>
    <scope>NUCLEOTIDE SEQUENCE [LARGE SCALE GENOMIC DNA]</scope>
    <source>
        <strain evidence="2">SUR2</strain>
    </source>
</reference>
<dbReference type="Pfam" id="PF07166">
    <property type="entry name" value="DUF1398"/>
    <property type="match status" value="1"/>
</dbReference>
<proteinExistence type="predicted"/>